<reference evidence="3" key="1">
    <citation type="submission" date="2022-10" db="EMBL/GenBank/DDBJ databases">
        <title>Determination and structural analysis of whole genome sequence of Sarocladium strictum F4-1.</title>
        <authorList>
            <person name="Hu L."/>
            <person name="Jiang Y."/>
        </authorList>
    </citation>
    <scope>NUCLEOTIDE SEQUENCE</scope>
    <source>
        <strain evidence="3">F4-1</strain>
    </source>
</reference>
<protein>
    <submittedName>
        <fullName evidence="3">Uncharacterized protein</fullName>
    </submittedName>
</protein>
<name>A0AA39G9V2_SARSR</name>
<evidence type="ECO:0000313" key="3">
    <source>
        <dbReference type="EMBL" id="KAK0383111.1"/>
    </source>
</evidence>
<proteinExistence type="predicted"/>
<keyword evidence="2" id="KW-1133">Transmembrane helix</keyword>
<organism evidence="3 4">
    <name type="scientific">Sarocladium strictum</name>
    <name type="common">Black bundle disease fungus</name>
    <name type="synonym">Acremonium strictum</name>
    <dbReference type="NCBI Taxonomy" id="5046"/>
    <lineage>
        <taxon>Eukaryota</taxon>
        <taxon>Fungi</taxon>
        <taxon>Dikarya</taxon>
        <taxon>Ascomycota</taxon>
        <taxon>Pezizomycotina</taxon>
        <taxon>Sordariomycetes</taxon>
        <taxon>Hypocreomycetidae</taxon>
        <taxon>Hypocreales</taxon>
        <taxon>Sarocladiaceae</taxon>
        <taxon>Sarocladium</taxon>
    </lineage>
</organism>
<feature type="region of interest" description="Disordered" evidence="1">
    <location>
        <begin position="1"/>
        <end position="30"/>
    </location>
</feature>
<keyword evidence="2" id="KW-0812">Transmembrane</keyword>
<evidence type="ECO:0000313" key="4">
    <source>
        <dbReference type="Proteomes" id="UP001175261"/>
    </source>
</evidence>
<keyword evidence="2" id="KW-0472">Membrane</keyword>
<comment type="caution">
    <text evidence="3">The sequence shown here is derived from an EMBL/GenBank/DDBJ whole genome shotgun (WGS) entry which is preliminary data.</text>
</comment>
<feature type="transmembrane region" description="Helical" evidence="2">
    <location>
        <begin position="39"/>
        <end position="59"/>
    </location>
</feature>
<dbReference type="AlphaFoldDB" id="A0AA39G9V2"/>
<keyword evidence="4" id="KW-1185">Reference proteome</keyword>
<sequence>MASASTARKVVKTSQLPQAPAPSPSDLAHDCQDGQPATLYSFLMTAINFVAFLFSLVAVDIHYTLRRSAMGVPVPWLMPRWLHQLLRPQEPYENYYHTKQKKLLRMEAEEAFQLRNRTLVFLGVSVMGGMGLAWYFTDKIYQRWVR</sequence>
<accession>A0AA39G9V2</accession>
<dbReference type="EMBL" id="JAPDFR010000009">
    <property type="protein sequence ID" value="KAK0383111.1"/>
    <property type="molecule type" value="Genomic_DNA"/>
</dbReference>
<dbReference type="Proteomes" id="UP001175261">
    <property type="component" value="Unassembled WGS sequence"/>
</dbReference>
<gene>
    <name evidence="3" type="ORF">NLU13_9024</name>
</gene>
<evidence type="ECO:0000256" key="1">
    <source>
        <dbReference type="SAM" id="MobiDB-lite"/>
    </source>
</evidence>
<evidence type="ECO:0000256" key="2">
    <source>
        <dbReference type="SAM" id="Phobius"/>
    </source>
</evidence>
<feature type="transmembrane region" description="Helical" evidence="2">
    <location>
        <begin position="119"/>
        <end position="137"/>
    </location>
</feature>